<evidence type="ECO:0008006" key="3">
    <source>
        <dbReference type="Google" id="ProtNLM"/>
    </source>
</evidence>
<dbReference type="RefSeq" id="WP_105333284.1">
    <property type="nucleotide sequence ID" value="NZ_PUHY01000016.1"/>
</dbReference>
<comment type="caution">
    <text evidence="1">The sequence shown here is derived from an EMBL/GenBank/DDBJ whole genome shotgun (WGS) entry which is preliminary data.</text>
</comment>
<dbReference type="OrthoDB" id="9690816at2"/>
<proteinExistence type="predicted"/>
<gene>
    <name evidence="1" type="ORF">C5Y83_28880</name>
</gene>
<dbReference type="EMBL" id="PUHY01000016">
    <property type="protein sequence ID" value="PQO28617.1"/>
    <property type="molecule type" value="Genomic_DNA"/>
</dbReference>
<accession>A0A2S8F8Z1</accession>
<reference evidence="1 2" key="1">
    <citation type="submission" date="2018-02" db="EMBL/GenBank/DDBJ databases">
        <title>Comparative genomes isolates from brazilian mangrove.</title>
        <authorList>
            <person name="Araujo J.E."/>
            <person name="Taketani R.G."/>
            <person name="Silva M.C.P."/>
            <person name="Loureco M.V."/>
            <person name="Andreote F.D."/>
        </authorList>
    </citation>
    <scope>NUCLEOTIDE SEQUENCE [LARGE SCALE GENOMIC DNA]</scope>
    <source>
        <strain evidence="1 2">Hex-1 MGV</strain>
    </source>
</reference>
<dbReference type="AlphaFoldDB" id="A0A2S8F8Z1"/>
<evidence type="ECO:0000313" key="2">
    <source>
        <dbReference type="Proteomes" id="UP000238322"/>
    </source>
</evidence>
<organism evidence="1 2">
    <name type="scientific">Blastopirellula marina</name>
    <dbReference type="NCBI Taxonomy" id="124"/>
    <lineage>
        <taxon>Bacteria</taxon>
        <taxon>Pseudomonadati</taxon>
        <taxon>Planctomycetota</taxon>
        <taxon>Planctomycetia</taxon>
        <taxon>Pirellulales</taxon>
        <taxon>Pirellulaceae</taxon>
        <taxon>Blastopirellula</taxon>
    </lineage>
</organism>
<name>A0A2S8F8Z1_9BACT</name>
<sequence length="226" mass="25201">MTQIELVQQALRKEASVEEIGALLRQLPPNKDAADLLIATYQSSLAEPWKVAFLLGCVRHEVGYETVKAILVGNYRGSSELSAAEAMYRIHDVRAIEDLQNILLTHPHILVRNAAANALSLARSPTVVLVLIEAFRQGKLWPHDVAQQIADSQPTDKQLLELLDSNDERQQSLGLHVIALLIQAGGQASWRTDAVRGQVIRLLHTPLFRPKWKQMPVLTNWAFSRG</sequence>
<protein>
    <recommendedName>
        <fullName evidence="3">HEAT repeat domain-containing protein</fullName>
    </recommendedName>
</protein>
<dbReference type="InterPro" id="IPR016024">
    <property type="entry name" value="ARM-type_fold"/>
</dbReference>
<dbReference type="Proteomes" id="UP000238322">
    <property type="component" value="Unassembled WGS sequence"/>
</dbReference>
<dbReference type="Gene3D" id="1.25.10.10">
    <property type="entry name" value="Leucine-rich Repeat Variant"/>
    <property type="match status" value="1"/>
</dbReference>
<evidence type="ECO:0000313" key="1">
    <source>
        <dbReference type="EMBL" id="PQO28617.1"/>
    </source>
</evidence>
<dbReference type="InterPro" id="IPR011989">
    <property type="entry name" value="ARM-like"/>
</dbReference>
<dbReference type="SUPFAM" id="SSF48371">
    <property type="entry name" value="ARM repeat"/>
    <property type="match status" value="1"/>
</dbReference>